<accession>A0AA46PCM7</accession>
<reference evidence="1" key="1">
    <citation type="submission" date="2022-10" db="EMBL/GenBank/DDBJ databases">
        <title>Mechanism of multi-heavy metal repair in Cytobacillus Firmus M7.</title>
        <authorList>
            <person name="Li X."/>
            <person name="Yu C."/>
        </authorList>
    </citation>
    <scope>NUCLEOTIDE SEQUENCE</scope>
    <source>
        <strain evidence="1">M7</strain>
    </source>
</reference>
<evidence type="ECO:0000313" key="2">
    <source>
        <dbReference type="Proteomes" id="UP001163104"/>
    </source>
</evidence>
<dbReference type="RefSeq" id="WP_048008603.1">
    <property type="nucleotide sequence ID" value="NZ_CP107027.1"/>
</dbReference>
<dbReference type="AlphaFoldDB" id="A0AA46PCM7"/>
<dbReference type="PROSITE" id="PS51257">
    <property type="entry name" value="PROKAR_LIPOPROTEIN"/>
    <property type="match status" value="1"/>
</dbReference>
<evidence type="ECO:0000313" key="1">
    <source>
        <dbReference type="EMBL" id="UYG95433.1"/>
    </source>
</evidence>
<dbReference type="EMBL" id="CP107027">
    <property type="protein sequence ID" value="UYG95433.1"/>
    <property type="molecule type" value="Genomic_DNA"/>
</dbReference>
<protein>
    <recommendedName>
        <fullName evidence="3">Lipoprotein</fullName>
    </recommendedName>
</protein>
<proteinExistence type="predicted"/>
<name>A0AA46PCM7_CYTFI</name>
<evidence type="ECO:0008006" key="3">
    <source>
        <dbReference type="Google" id="ProtNLM"/>
    </source>
</evidence>
<organism evidence="1 2">
    <name type="scientific">Cytobacillus firmus</name>
    <name type="common">Bacillus firmus</name>
    <dbReference type="NCBI Taxonomy" id="1399"/>
    <lineage>
        <taxon>Bacteria</taxon>
        <taxon>Bacillati</taxon>
        <taxon>Bacillota</taxon>
        <taxon>Bacilli</taxon>
        <taxon>Bacillales</taxon>
        <taxon>Bacillaceae</taxon>
        <taxon>Cytobacillus</taxon>
    </lineage>
</organism>
<dbReference type="Proteomes" id="UP001163104">
    <property type="component" value="Chromosome"/>
</dbReference>
<sequence length="155" mass="17502">MKKRYHIIALLGLIITGCTNNGVTQEEPKPPKAFIEVDNERFETILGTYCWSTKDQAECVDKAGPIELLEESEPIEVSPGESVAFIMEYEPKPNKIHVLQISSSEESEVEISNNHFTAPAQKGIYYYSYGAWWMDEKKENTSTGDANYAFAIEVK</sequence>
<gene>
    <name evidence="1" type="ORF">OD459_25210</name>
</gene>